<reference evidence="1" key="1">
    <citation type="submission" date="2015-10" db="EMBL/GenBank/DDBJ databases">
        <authorList>
            <person name="Gilbert D.G."/>
        </authorList>
    </citation>
    <scope>NUCLEOTIDE SEQUENCE</scope>
</reference>
<evidence type="ECO:0000313" key="1">
    <source>
        <dbReference type="EMBL" id="CUS42474.1"/>
    </source>
</evidence>
<evidence type="ECO:0008006" key="2">
    <source>
        <dbReference type="Google" id="ProtNLM"/>
    </source>
</evidence>
<dbReference type="InterPro" id="IPR010982">
    <property type="entry name" value="Lambda_DNA-bd_dom_sf"/>
</dbReference>
<sequence>MPWLESETGINKKRWTNIKQRKIMRTEELEAIQAIYPEYAVWLSTGLEIPEAGHISPMTKRAR</sequence>
<name>A0A160TGL0_9ZZZZ</name>
<organism evidence="1">
    <name type="scientific">hydrothermal vent metagenome</name>
    <dbReference type="NCBI Taxonomy" id="652676"/>
    <lineage>
        <taxon>unclassified sequences</taxon>
        <taxon>metagenomes</taxon>
        <taxon>ecological metagenomes</taxon>
    </lineage>
</organism>
<dbReference type="GO" id="GO:0003677">
    <property type="term" value="F:DNA binding"/>
    <property type="evidence" value="ECO:0007669"/>
    <property type="project" value="InterPro"/>
</dbReference>
<proteinExistence type="predicted"/>
<accession>A0A160TGL0</accession>
<protein>
    <recommendedName>
        <fullName evidence="2">DNA-binding protein</fullName>
    </recommendedName>
</protein>
<gene>
    <name evidence="1" type="ORF">MGWOODY_Tha239</name>
</gene>
<dbReference type="EMBL" id="CZQC01000066">
    <property type="protein sequence ID" value="CUS42474.1"/>
    <property type="molecule type" value="Genomic_DNA"/>
</dbReference>
<dbReference type="AlphaFoldDB" id="A0A160TGL0"/>
<dbReference type="Gene3D" id="1.10.260.40">
    <property type="entry name" value="lambda repressor-like DNA-binding domains"/>
    <property type="match status" value="1"/>
</dbReference>